<dbReference type="Proteomes" id="UP000041254">
    <property type="component" value="Unassembled WGS sequence"/>
</dbReference>
<proteinExistence type="predicted"/>
<feature type="transmembrane region" description="Helical" evidence="1">
    <location>
        <begin position="142"/>
        <end position="162"/>
    </location>
</feature>
<dbReference type="EMBL" id="CDMY01000130">
    <property type="protein sequence ID" value="CEL93033.1"/>
    <property type="molecule type" value="Genomic_DNA"/>
</dbReference>
<evidence type="ECO:0000256" key="1">
    <source>
        <dbReference type="SAM" id="Phobius"/>
    </source>
</evidence>
<dbReference type="VEuPathDB" id="CryptoDB:Vbra_3612"/>
<sequence>MTPTNPVEHKSSSPTRVLKLVAAGFGLCALALLIAGMATDSWRESMYDNKTPKYKKIQSFGLTHSVDAYETSSNGEAANGKCGDREKLFEDYDTKCGDMTRDGTDYCACRTAHAKYKEHFESKDGGECKDAMEDKKWYIPGLAAWGASLLFIFLGLVVWGAMTSEGTDDDQISCTDGEDDIKCPMGYSSILGVVGLVCAFLGTIIHAVP</sequence>
<accession>A0A0G4EAU9</accession>
<keyword evidence="3" id="KW-1185">Reference proteome</keyword>
<keyword evidence="1" id="KW-0812">Transmembrane</keyword>
<dbReference type="InParanoid" id="A0A0G4EAU9"/>
<organism evidence="2 3">
    <name type="scientific">Vitrella brassicaformis (strain CCMP3155)</name>
    <dbReference type="NCBI Taxonomy" id="1169540"/>
    <lineage>
        <taxon>Eukaryota</taxon>
        <taxon>Sar</taxon>
        <taxon>Alveolata</taxon>
        <taxon>Colpodellida</taxon>
        <taxon>Vitrellaceae</taxon>
        <taxon>Vitrella</taxon>
    </lineage>
</organism>
<protein>
    <submittedName>
        <fullName evidence="2">Uncharacterized protein</fullName>
    </submittedName>
</protein>
<gene>
    <name evidence="2" type="ORF">Vbra_3612</name>
</gene>
<keyword evidence="1" id="KW-0472">Membrane</keyword>
<feature type="transmembrane region" description="Helical" evidence="1">
    <location>
        <begin position="20"/>
        <end position="38"/>
    </location>
</feature>
<name>A0A0G4EAU9_VITBC</name>
<keyword evidence="1" id="KW-1133">Transmembrane helix</keyword>
<reference evidence="2 3" key="1">
    <citation type="submission" date="2014-11" db="EMBL/GenBank/DDBJ databases">
        <authorList>
            <person name="Zhu J."/>
            <person name="Qi W."/>
            <person name="Song R."/>
        </authorList>
    </citation>
    <scope>NUCLEOTIDE SEQUENCE [LARGE SCALE GENOMIC DNA]</scope>
</reference>
<dbReference type="AlphaFoldDB" id="A0A0G4EAU9"/>
<feature type="transmembrane region" description="Helical" evidence="1">
    <location>
        <begin position="187"/>
        <end position="208"/>
    </location>
</feature>
<dbReference type="PhylomeDB" id="A0A0G4EAU9"/>
<evidence type="ECO:0000313" key="3">
    <source>
        <dbReference type="Proteomes" id="UP000041254"/>
    </source>
</evidence>
<evidence type="ECO:0000313" key="2">
    <source>
        <dbReference type="EMBL" id="CEL93033.1"/>
    </source>
</evidence>